<dbReference type="Proteomes" id="UP000598997">
    <property type="component" value="Unassembled WGS sequence"/>
</dbReference>
<dbReference type="PANTHER" id="PTHR33055">
    <property type="entry name" value="TRANSPOSASE FOR INSERTION SEQUENCE ELEMENT IS1111A"/>
    <property type="match status" value="1"/>
</dbReference>
<keyword evidence="2" id="KW-1185">Reference proteome</keyword>
<dbReference type="EMBL" id="BMIO01000005">
    <property type="protein sequence ID" value="GGD45682.1"/>
    <property type="molecule type" value="Genomic_DNA"/>
</dbReference>
<comment type="caution">
    <text evidence="1">The sequence shown here is derived from an EMBL/GenBank/DDBJ whole genome shotgun (WGS) entry which is preliminary data.</text>
</comment>
<sequence>MEITMIGLDLAKSVFQLHAVDAKGAVVWRKKVRRAALLDTLSKVPSCLVGMEACATAHHWAREISALGHEVRLMPPAYVKA</sequence>
<proteinExistence type="predicted"/>
<protein>
    <recommendedName>
        <fullName evidence="3">Transposase</fullName>
    </recommendedName>
</protein>
<evidence type="ECO:0000313" key="2">
    <source>
        <dbReference type="Proteomes" id="UP000598997"/>
    </source>
</evidence>
<organism evidence="1 2">
    <name type="scientific">Croceicoccus pelagius</name>
    <dbReference type="NCBI Taxonomy" id="1703341"/>
    <lineage>
        <taxon>Bacteria</taxon>
        <taxon>Pseudomonadati</taxon>
        <taxon>Pseudomonadota</taxon>
        <taxon>Alphaproteobacteria</taxon>
        <taxon>Sphingomonadales</taxon>
        <taxon>Erythrobacteraceae</taxon>
        <taxon>Croceicoccus</taxon>
    </lineage>
</organism>
<accession>A0A917DKV7</accession>
<dbReference type="InterPro" id="IPR047650">
    <property type="entry name" value="Transpos_IS110"/>
</dbReference>
<evidence type="ECO:0000313" key="1">
    <source>
        <dbReference type="EMBL" id="GGD45682.1"/>
    </source>
</evidence>
<evidence type="ECO:0008006" key="3">
    <source>
        <dbReference type="Google" id="ProtNLM"/>
    </source>
</evidence>
<name>A0A917DKV7_9SPHN</name>
<dbReference type="AlphaFoldDB" id="A0A917DKV7"/>
<dbReference type="OrthoDB" id="5289737at2"/>
<reference evidence="1 2" key="1">
    <citation type="journal article" date="2014" name="Int. J. Syst. Evol. Microbiol.">
        <title>Complete genome sequence of Corynebacterium casei LMG S-19264T (=DSM 44701T), isolated from a smear-ripened cheese.</title>
        <authorList>
            <consortium name="US DOE Joint Genome Institute (JGI-PGF)"/>
            <person name="Walter F."/>
            <person name="Albersmeier A."/>
            <person name="Kalinowski J."/>
            <person name="Ruckert C."/>
        </authorList>
    </citation>
    <scope>NUCLEOTIDE SEQUENCE [LARGE SCALE GENOMIC DNA]</scope>
    <source>
        <strain evidence="1 2">CGMCC 1.15358</strain>
    </source>
</reference>
<gene>
    <name evidence="1" type="ORF">GCM10010989_19850</name>
</gene>
<dbReference type="PANTHER" id="PTHR33055:SF3">
    <property type="entry name" value="PUTATIVE TRANSPOSASE FOR IS117-RELATED"/>
    <property type="match status" value="1"/>
</dbReference>